<accession>A0A9D4H1T0</accession>
<protein>
    <recommendedName>
        <fullName evidence="1">Hormone-sensitive lipase N-terminal domain-containing protein</fullName>
    </recommendedName>
</protein>
<organism evidence="2 3">
    <name type="scientific">Dreissena polymorpha</name>
    <name type="common">Zebra mussel</name>
    <name type="synonym">Mytilus polymorpha</name>
    <dbReference type="NCBI Taxonomy" id="45954"/>
    <lineage>
        <taxon>Eukaryota</taxon>
        <taxon>Metazoa</taxon>
        <taxon>Spiralia</taxon>
        <taxon>Lophotrochozoa</taxon>
        <taxon>Mollusca</taxon>
        <taxon>Bivalvia</taxon>
        <taxon>Autobranchia</taxon>
        <taxon>Heteroconchia</taxon>
        <taxon>Euheterodonta</taxon>
        <taxon>Imparidentia</taxon>
        <taxon>Neoheterodontei</taxon>
        <taxon>Myida</taxon>
        <taxon>Dreissenoidea</taxon>
        <taxon>Dreissenidae</taxon>
        <taxon>Dreissena</taxon>
    </lineage>
</organism>
<comment type="caution">
    <text evidence="2">The sequence shown here is derived from an EMBL/GenBank/DDBJ whole genome shotgun (WGS) entry which is preliminary data.</text>
</comment>
<evidence type="ECO:0000313" key="3">
    <source>
        <dbReference type="Proteomes" id="UP000828390"/>
    </source>
</evidence>
<dbReference type="EMBL" id="JAIWYP010000005">
    <property type="protein sequence ID" value="KAH3825885.1"/>
    <property type="molecule type" value="Genomic_DNA"/>
</dbReference>
<proteinExistence type="predicted"/>
<reference evidence="2" key="1">
    <citation type="journal article" date="2019" name="bioRxiv">
        <title>The Genome of the Zebra Mussel, Dreissena polymorpha: A Resource for Invasive Species Research.</title>
        <authorList>
            <person name="McCartney M.A."/>
            <person name="Auch B."/>
            <person name="Kono T."/>
            <person name="Mallez S."/>
            <person name="Zhang Y."/>
            <person name="Obille A."/>
            <person name="Becker A."/>
            <person name="Abrahante J.E."/>
            <person name="Garbe J."/>
            <person name="Badalamenti J.P."/>
            <person name="Herman A."/>
            <person name="Mangelson H."/>
            <person name="Liachko I."/>
            <person name="Sullivan S."/>
            <person name="Sone E.D."/>
            <person name="Koren S."/>
            <person name="Silverstein K.A.T."/>
            <person name="Beckman K.B."/>
            <person name="Gohl D.M."/>
        </authorList>
    </citation>
    <scope>NUCLEOTIDE SEQUENCE</scope>
    <source>
        <strain evidence="2">Duluth1</strain>
        <tissue evidence="2">Whole animal</tissue>
    </source>
</reference>
<reference evidence="2" key="2">
    <citation type="submission" date="2020-11" db="EMBL/GenBank/DDBJ databases">
        <authorList>
            <person name="McCartney M.A."/>
            <person name="Auch B."/>
            <person name="Kono T."/>
            <person name="Mallez S."/>
            <person name="Becker A."/>
            <person name="Gohl D.M."/>
            <person name="Silverstein K.A.T."/>
            <person name="Koren S."/>
            <person name="Bechman K.B."/>
            <person name="Herman A."/>
            <person name="Abrahante J.E."/>
            <person name="Garbe J."/>
        </authorList>
    </citation>
    <scope>NUCLEOTIDE SEQUENCE</scope>
    <source>
        <strain evidence="2">Duluth1</strain>
        <tissue evidence="2">Whole animal</tissue>
    </source>
</reference>
<dbReference type="Proteomes" id="UP000828390">
    <property type="component" value="Unassembled WGS sequence"/>
</dbReference>
<dbReference type="InterPro" id="IPR010468">
    <property type="entry name" value="HSL_N"/>
</dbReference>
<feature type="domain" description="Hormone-sensitive lipase N-terminal" evidence="1">
    <location>
        <begin position="17"/>
        <end position="91"/>
    </location>
</feature>
<dbReference type="GO" id="GO:0016042">
    <property type="term" value="P:lipid catabolic process"/>
    <property type="evidence" value="ECO:0007669"/>
    <property type="project" value="InterPro"/>
</dbReference>
<evidence type="ECO:0000259" key="1">
    <source>
        <dbReference type="Pfam" id="PF06350"/>
    </source>
</evidence>
<dbReference type="Pfam" id="PF06350">
    <property type="entry name" value="HSL_N"/>
    <property type="match status" value="1"/>
</dbReference>
<dbReference type="GO" id="GO:0008203">
    <property type="term" value="P:cholesterol metabolic process"/>
    <property type="evidence" value="ECO:0007669"/>
    <property type="project" value="InterPro"/>
</dbReference>
<name>A0A9D4H1T0_DREPO</name>
<dbReference type="GO" id="GO:0016298">
    <property type="term" value="F:lipase activity"/>
    <property type="evidence" value="ECO:0007669"/>
    <property type="project" value="InterPro"/>
</dbReference>
<sequence length="92" mass="10518">MILETSICSISLEAIQVIQIVPRLSKYDFSEEVQANGYRSFISIVNRCCLHLLQLCRHICVNKTSLLFRSAFYLKELEAYVDVLGQLMAFLG</sequence>
<keyword evidence="3" id="KW-1185">Reference proteome</keyword>
<evidence type="ECO:0000313" key="2">
    <source>
        <dbReference type="EMBL" id="KAH3825885.1"/>
    </source>
</evidence>
<dbReference type="AlphaFoldDB" id="A0A9D4H1T0"/>
<gene>
    <name evidence="2" type="ORF">DPMN_127769</name>
</gene>